<sequence>MELPQSQDPIEELITNYNELNSPIVEELTEEPSPLEFMRFVARNTPFVVRGAAADWQATRTWTVDFLTQYLGDQLVNVAVTPAGNADAPTPFTNPDGTTTLVLAKPHEEYQPFSAFLSYLTAQEKATKATVPPPSPSPSSSPPSPSSSTPSAEAHHHRGEPEEVRYAQTQNDNLRHEYRRLQAHVPRDIAFARVALAAGARGGGPDAVNLWIGNSRSVTALHRDAYENLYVQVAGRKHFTLLPPAFQPGVNERLLRGARYRRVVGAAGDGRRGGGGGGLELVLDEDLEEADQEEEEEGKKGMVPFPTWDPDRPEENATRYSRLAQPMRVTLEPGDMLYLPCLWYHKVSQSCSPEGVCIAVNYWYDMDFTGPLYPLSTFVRSVSSKTDSSCKDDGGTVPP</sequence>
<dbReference type="EMBL" id="CP003009">
    <property type="protein sequence ID" value="AEO62623.1"/>
    <property type="molecule type" value="Genomic_DNA"/>
</dbReference>
<evidence type="ECO:0000259" key="2">
    <source>
        <dbReference type="PROSITE" id="PS51184"/>
    </source>
</evidence>
<dbReference type="KEGG" id="ttt:THITE_2107001"/>
<dbReference type="Proteomes" id="UP000008181">
    <property type="component" value="Chromosome 1"/>
</dbReference>
<evidence type="ECO:0000313" key="4">
    <source>
        <dbReference type="Proteomes" id="UP000008181"/>
    </source>
</evidence>
<feature type="domain" description="JmjC" evidence="2">
    <location>
        <begin position="174"/>
        <end position="379"/>
    </location>
</feature>
<dbReference type="PROSITE" id="PS51184">
    <property type="entry name" value="JMJC"/>
    <property type="match status" value="1"/>
</dbReference>
<dbReference type="OrthoDB" id="415358at2759"/>
<dbReference type="InterPro" id="IPR041667">
    <property type="entry name" value="Cupin_8"/>
</dbReference>
<gene>
    <name evidence="3" type="ORF">THITE_2107001</name>
</gene>
<evidence type="ECO:0000256" key="1">
    <source>
        <dbReference type="SAM" id="MobiDB-lite"/>
    </source>
</evidence>
<feature type="region of interest" description="Disordered" evidence="1">
    <location>
        <begin position="287"/>
        <end position="315"/>
    </location>
</feature>
<dbReference type="PANTHER" id="PTHR12461">
    <property type="entry name" value="HYPOXIA-INDUCIBLE FACTOR 1 ALPHA INHIBITOR-RELATED"/>
    <property type="match status" value="1"/>
</dbReference>
<dbReference type="eggNOG" id="KOG2508">
    <property type="taxonomic scope" value="Eukaryota"/>
</dbReference>
<organism evidence="3 4">
    <name type="scientific">Thermothielavioides terrestris (strain ATCC 38088 / NRRL 8126)</name>
    <name type="common">Thielavia terrestris</name>
    <dbReference type="NCBI Taxonomy" id="578455"/>
    <lineage>
        <taxon>Eukaryota</taxon>
        <taxon>Fungi</taxon>
        <taxon>Dikarya</taxon>
        <taxon>Ascomycota</taxon>
        <taxon>Pezizomycotina</taxon>
        <taxon>Sordariomycetes</taxon>
        <taxon>Sordariomycetidae</taxon>
        <taxon>Sordariales</taxon>
        <taxon>Chaetomiaceae</taxon>
        <taxon>Thermothielavioides</taxon>
        <taxon>Thermothielavioides terrestris</taxon>
    </lineage>
</organism>
<feature type="compositionally biased region" description="Acidic residues" evidence="1">
    <location>
        <begin position="287"/>
        <end position="296"/>
    </location>
</feature>
<dbReference type="PANTHER" id="PTHR12461:SF99">
    <property type="entry name" value="BIFUNCTIONAL PEPTIDASE AND (3S)-LYSYL HYDROXYLASE JMJD7"/>
    <property type="match status" value="1"/>
</dbReference>
<protein>
    <recommendedName>
        <fullName evidence="2">JmjC domain-containing protein</fullName>
    </recommendedName>
</protein>
<keyword evidence="4" id="KW-1185">Reference proteome</keyword>
<dbReference type="RefSeq" id="XP_003648959.1">
    <property type="nucleotide sequence ID" value="XM_003648911.1"/>
</dbReference>
<dbReference type="Pfam" id="PF13621">
    <property type="entry name" value="Cupin_8"/>
    <property type="match status" value="1"/>
</dbReference>
<dbReference type="GeneID" id="11516736"/>
<dbReference type="Gene3D" id="2.60.120.10">
    <property type="entry name" value="Jelly Rolls"/>
    <property type="match status" value="2"/>
</dbReference>
<proteinExistence type="predicted"/>
<dbReference type="AlphaFoldDB" id="G2QSE2"/>
<feature type="region of interest" description="Disordered" evidence="1">
    <location>
        <begin position="125"/>
        <end position="162"/>
    </location>
</feature>
<evidence type="ECO:0000313" key="3">
    <source>
        <dbReference type="EMBL" id="AEO62623.1"/>
    </source>
</evidence>
<dbReference type="HOGENOM" id="CLU_016785_6_0_1"/>
<feature type="compositionally biased region" description="Pro residues" evidence="1">
    <location>
        <begin position="131"/>
        <end position="145"/>
    </location>
</feature>
<dbReference type="SUPFAM" id="SSF51197">
    <property type="entry name" value="Clavaminate synthase-like"/>
    <property type="match status" value="1"/>
</dbReference>
<dbReference type="InterPro" id="IPR003347">
    <property type="entry name" value="JmjC_dom"/>
</dbReference>
<reference evidence="3 4" key="1">
    <citation type="journal article" date="2011" name="Nat. Biotechnol.">
        <title>Comparative genomic analysis of the thermophilic biomass-degrading fungi Myceliophthora thermophila and Thielavia terrestris.</title>
        <authorList>
            <person name="Berka R.M."/>
            <person name="Grigoriev I.V."/>
            <person name="Otillar R."/>
            <person name="Salamov A."/>
            <person name="Grimwood J."/>
            <person name="Reid I."/>
            <person name="Ishmael N."/>
            <person name="John T."/>
            <person name="Darmond C."/>
            <person name="Moisan M.-C."/>
            <person name="Henrissat B."/>
            <person name="Coutinho P.M."/>
            <person name="Lombard V."/>
            <person name="Natvig D.O."/>
            <person name="Lindquist E."/>
            <person name="Schmutz J."/>
            <person name="Lucas S."/>
            <person name="Harris P."/>
            <person name="Powlowski J."/>
            <person name="Bellemare A."/>
            <person name="Taylor D."/>
            <person name="Butler G."/>
            <person name="de Vries R.P."/>
            <person name="Allijn I.E."/>
            <person name="van den Brink J."/>
            <person name="Ushinsky S."/>
            <person name="Storms R."/>
            <person name="Powell A.J."/>
            <person name="Paulsen I.T."/>
            <person name="Elbourne L.D.H."/>
            <person name="Baker S.E."/>
            <person name="Magnuson J."/>
            <person name="LaBoissiere S."/>
            <person name="Clutterbuck A.J."/>
            <person name="Martinez D."/>
            <person name="Wogulis M."/>
            <person name="de Leon A.L."/>
            <person name="Rey M.W."/>
            <person name="Tsang A."/>
        </authorList>
    </citation>
    <scope>NUCLEOTIDE SEQUENCE [LARGE SCALE GENOMIC DNA]</scope>
    <source>
        <strain evidence="4">ATCC 38088 / NRRL 8126</strain>
    </source>
</reference>
<dbReference type="SMART" id="SM00558">
    <property type="entry name" value="JmjC"/>
    <property type="match status" value="1"/>
</dbReference>
<dbReference type="STRING" id="578455.G2QSE2"/>
<name>G2QSE2_THETT</name>
<accession>G2QSE2</accession>
<dbReference type="InterPro" id="IPR014710">
    <property type="entry name" value="RmlC-like_jellyroll"/>
</dbReference>